<dbReference type="Proteomes" id="UP000334019">
    <property type="component" value="Chromosome"/>
</dbReference>
<dbReference type="InterPro" id="IPR010074">
    <property type="entry name" value="PRibForGlyAmidine_synth_PurL"/>
</dbReference>
<evidence type="ECO:0000256" key="1">
    <source>
        <dbReference type="ARBA" id="ARBA00022490"/>
    </source>
</evidence>
<reference evidence="13 14" key="1">
    <citation type="submission" date="2019-11" db="EMBL/GenBank/DDBJ databases">
        <authorList>
            <person name="He Y."/>
        </authorList>
    </citation>
    <scope>NUCLEOTIDE SEQUENCE [LARGE SCALE GENOMIC DNA]</scope>
    <source>
        <strain evidence="13 14">SCSIO 58843</strain>
    </source>
</reference>
<comment type="subunit">
    <text evidence="8">Monomer. Part of the FGAM synthase complex composed of 1 PurL, 1 PurQ and 2 PurS subunits.</text>
</comment>
<dbReference type="PANTHER" id="PTHR43555:SF1">
    <property type="entry name" value="PHOSPHORIBOSYLFORMYLGLYCINAMIDINE SYNTHASE SUBUNIT PURL"/>
    <property type="match status" value="1"/>
</dbReference>
<feature type="domain" description="PurM-like N-terminal" evidence="10">
    <location>
        <begin position="67"/>
        <end position="181"/>
    </location>
</feature>
<feature type="binding site" evidence="8">
    <location>
        <position position="84"/>
    </location>
    <ligand>
        <name>ATP</name>
        <dbReference type="ChEBI" id="CHEBI:30616"/>
    </ligand>
</feature>
<gene>
    <name evidence="8 13" type="primary">purL</name>
    <name evidence="13" type="ORF">GH723_17575</name>
</gene>
<dbReference type="EC" id="6.3.5.3" evidence="8"/>
<feature type="domain" description="PurM-like C-terminal" evidence="11">
    <location>
        <begin position="195"/>
        <end position="349"/>
    </location>
</feature>
<name>A0A5Q2RS82_9ACTN</name>
<dbReference type="FunFam" id="3.30.1330.10:FF:000004">
    <property type="entry name" value="Phosphoribosylformylglycinamidine synthase subunit PurL"/>
    <property type="match status" value="1"/>
</dbReference>
<feature type="binding site" evidence="8">
    <location>
        <position position="86"/>
    </location>
    <ligand>
        <name>Mg(2+)</name>
        <dbReference type="ChEBI" id="CHEBI:18420"/>
        <label>1</label>
    </ligand>
</feature>
<evidence type="ECO:0000313" key="13">
    <source>
        <dbReference type="EMBL" id="QGG96760.1"/>
    </source>
</evidence>
<sequence>MTEPLHRSLGLTDDEATEIEKILGRPPVPLELAMYAVMWSEHCSYKSSKIHLKRLPTEAEWVLVGPGENAGVVDVGDGIAAAIRIESHNHPSAIEPYQGAATGVGGILRDIFTMGARPIAIMDPLRFGPLDDARSRWIAEGVVSGISGYGNSVGVPTVGGETVFDATYQGNPLVNVLCLGVLPQDRLVLAQATGAGNLAILLGSTTGRDGIGGASVLASAGFSDDEADADKRPSVQMGDPFEEKRLIEACLELLDAKLVVGIQDLGAAGLSGATSETASRGGMGMDVDVSAVPVREADMEPFEIMTSESQERMLAIVEPPDADRVLEICARWEVQATVIGKVTPPDADGVGWLRILDGFDGEELAKIPADSLHEDCPMYDRPRQAPADLGARRSDDPSSLAAPTDPGADLVGMLTDTTWVSSQYDHMLFLNTVEPPGGDAAVLRLKHPGTGEDTGRGLALTTDGNHRWCAVDPRAGTAQTVAEGMLNLAVVGARPLAVVNCLNFGNPEHPEVMWQLSESIDGMGEACSAFGIPVIGGNVSLYNESRGANIDPSPVIGMLGVIDRLDRRPPGVGLVEGGRLVLLGAPSSALAGSRWAFDHGHRGGMLPELDVAAHAALADLVRSLVAGGLLQGAHDVSTGGLGVALAEMAVRSGVGFSVARVADHAELFSEAPSRVVVCVAAEHLTALERAAEAAGVPATRLGVAIGDRLAVKDLLDVPLAEATAAWRDRLPDALGSGTTQG</sequence>
<dbReference type="RefSeq" id="WP_153760863.1">
    <property type="nucleotide sequence ID" value="NZ_CP045851.1"/>
</dbReference>
<dbReference type="KEGG" id="atq:GH723_17575"/>
<dbReference type="PANTHER" id="PTHR43555">
    <property type="entry name" value="PHOSPHORIBOSYLFORMYLGLYCINAMIDINE SYNTHASE SUBUNIT PURL"/>
    <property type="match status" value="1"/>
</dbReference>
<comment type="caution">
    <text evidence="8">Lacks conserved residue(s) required for the propagation of feature annotation.</text>
</comment>
<feature type="binding site" evidence="8">
    <location>
        <position position="264"/>
    </location>
    <ligand>
        <name>Mg(2+)</name>
        <dbReference type="ChEBI" id="CHEBI:18420"/>
        <label>2</label>
    </ligand>
</feature>
<dbReference type="EMBL" id="CP045851">
    <property type="protein sequence ID" value="QGG96760.1"/>
    <property type="molecule type" value="Genomic_DNA"/>
</dbReference>
<dbReference type="Pfam" id="PF02769">
    <property type="entry name" value="AIRS_C"/>
    <property type="match status" value="2"/>
</dbReference>
<dbReference type="GO" id="GO:0000287">
    <property type="term" value="F:magnesium ion binding"/>
    <property type="evidence" value="ECO:0007669"/>
    <property type="project" value="UniProtKB-UniRule"/>
</dbReference>
<comment type="subcellular location">
    <subcellularLocation>
        <location evidence="8">Cytoplasm</location>
    </subcellularLocation>
</comment>
<dbReference type="AlphaFoldDB" id="A0A5Q2RS82"/>
<feature type="region of interest" description="Disordered" evidence="9">
    <location>
        <begin position="373"/>
        <end position="408"/>
    </location>
</feature>
<dbReference type="GO" id="GO:0004642">
    <property type="term" value="F:phosphoribosylformylglycinamidine synthase activity"/>
    <property type="evidence" value="ECO:0007669"/>
    <property type="project" value="UniProtKB-UniRule"/>
</dbReference>
<keyword evidence="3 8" id="KW-0479">Metal-binding</keyword>
<evidence type="ECO:0000313" key="14">
    <source>
        <dbReference type="Proteomes" id="UP000334019"/>
    </source>
</evidence>
<evidence type="ECO:0000256" key="9">
    <source>
        <dbReference type="SAM" id="MobiDB-lite"/>
    </source>
</evidence>
<evidence type="ECO:0000256" key="7">
    <source>
        <dbReference type="ARBA" id="ARBA00022842"/>
    </source>
</evidence>
<feature type="binding site" evidence="8">
    <location>
        <begin position="87"/>
        <end position="90"/>
    </location>
    <ligand>
        <name>substrate</name>
    </ligand>
</feature>
<dbReference type="SUPFAM" id="SSF55326">
    <property type="entry name" value="PurM N-terminal domain-like"/>
    <property type="match status" value="2"/>
</dbReference>
<protein>
    <recommendedName>
        <fullName evidence="8">Phosphoribosylformylglycinamidine synthase subunit PurL</fullName>
        <shortName evidence="8">FGAM synthase</shortName>
        <ecNumber evidence="8">6.3.5.3</ecNumber>
    </recommendedName>
    <alternativeName>
        <fullName evidence="8">Formylglycinamide ribonucleotide amidotransferase subunit II</fullName>
        <shortName evidence="8">FGAR amidotransferase II</shortName>
        <shortName evidence="8">FGAR-AT II</shortName>
    </alternativeName>
    <alternativeName>
        <fullName evidence="8">Glutamine amidotransferase PurL</fullName>
    </alternativeName>
    <alternativeName>
        <fullName evidence="8">Phosphoribosylformylglycinamidine synthase subunit II</fullName>
    </alternativeName>
</protein>
<feature type="binding site" evidence="8">
    <location>
        <position position="110"/>
    </location>
    <ligand>
        <name>Mg(2+)</name>
        <dbReference type="ChEBI" id="CHEBI:18420"/>
        <label>2</label>
    </ligand>
</feature>
<keyword evidence="4 8" id="KW-0547">Nucleotide-binding</keyword>
<dbReference type="Gene3D" id="3.90.650.10">
    <property type="entry name" value="PurM-like C-terminal domain"/>
    <property type="match status" value="2"/>
</dbReference>
<dbReference type="InterPro" id="IPR036676">
    <property type="entry name" value="PurM-like_C_sf"/>
</dbReference>
<comment type="function">
    <text evidence="8">Part of the phosphoribosylformylglycinamidine synthase complex involved in the purines biosynthetic pathway. Catalyzes the ATP-dependent conversion of formylglycinamide ribonucleotide (FGAR) and glutamine to yield formylglycinamidine ribonucleotide (FGAM) and glutamate. The FGAM synthase complex is composed of three subunits. PurQ produces an ammonia molecule by converting glutamine to glutamate. PurL transfers the ammonia molecule to FGAR to form FGAM in an ATP-dependent manner. PurS interacts with PurQ and PurL and is thought to assist in the transfer of the ammonia molecule from PurQ to PurL.</text>
</comment>
<feature type="binding site" evidence="8">
    <location>
        <position position="500"/>
    </location>
    <ligand>
        <name>ATP</name>
        <dbReference type="ChEBI" id="CHEBI:30616"/>
    </ligand>
</feature>
<comment type="pathway">
    <text evidence="8">Purine metabolism; IMP biosynthesis via de novo pathway; 5-amino-1-(5-phospho-D-ribosyl)imidazole from N(2)-formyl-N(1)-(5-phospho-D-ribosyl)glycinamide: step 1/2.</text>
</comment>
<evidence type="ECO:0000256" key="5">
    <source>
        <dbReference type="ARBA" id="ARBA00022755"/>
    </source>
</evidence>
<keyword evidence="7 8" id="KW-0460">Magnesium</keyword>
<dbReference type="CDD" id="cd02203">
    <property type="entry name" value="PurL_repeat1"/>
    <property type="match status" value="1"/>
</dbReference>
<evidence type="ECO:0000256" key="3">
    <source>
        <dbReference type="ARBA" id="ARBA00022723"/>
    </source>
</evidence>
<dbReference type="GO" id="GO:0006189">
    <property type="term" value="P:'de novo' IMP biosynthetic process"/>
    <property type="evidence" value="ECO:0007669"/>
    <property type="project" value="UniProtKB-UniRule"/>
</dbReference>
<comment type="similarity">
    <text evidence="8">Belongs to the FGAMS family.</text>
</comment>
<feature type="binding site" evidence="8">
    <location>
        <position position="537"/>
    </location>
    <ligand>
        <name>ATP</name>
        <dbReference type="ChEBI" id="CHEBI:30616"/>
    </ligand>
</feature>
<feature type="binding site" evidence="8">
    <location>
        <position position="540"/>
    </location>
    <ligand>
        <name>substrate</name>
    </ligand>
</feature>
<dbReference type="UniPathway" id="UPA00074">
    <property type="reaction ID" value="UER00128"/>
</dbReference>
<keyword evidence="2 8" id="KW-0436">Ligase</keyword>
<dbReference type="InterPro" id="IPR036921">
    <property type="entry name" value="PurM-like_N_sf"/>
</dbReference>
<dbReference type="NCBIfam" id="NF002290">
    <property type="entry name" value="PRK01213.1"/>
    <property type="match status" value="1"/>
</dbReference>
<feature type="active site" description="Proton acceptor" evidence="8">
    <location>
        <position position="88"/>
    </location>
</feature>
<dbReference type="CDD" id="cd02204">
    <property type="entry name" value="PurL_repeat2"/>
    <property type="match status" value="1"/>
</dbReference>
<evidence type="ECO:0000256" key="8">
    <source>
        <dbReference type="HAMAP-Rule" id="MF_00420"/>
    </source>
</evidence>
<dbReference type="Pfam" id="PF00586">
    <property type="entry name" value="AIRS"/>
    <property type="match status" value="2"/>
</dbReference>
<dbReference type="GO" id="GO:0005524">
    <property type="term" value="F:ATP binding"/>
    <property type="evidence" value="ECO:0007669"/>
    <property type="project" value="UniProtKB-UniRule"/>
</dbReference>
<keyword evidence="14" id="KW-1185">Reference proteome</keyword>
<evidence type="ECO:0000256" key="2">
    <source>
        <dbReference type="ARBA" id="ARBA00022598"/>
    </source>
</evidence>
<keyword evidence="5 8" id="KW-0658">Purine biosynthesis</keyword>
<feature type="compositionally biased region" description="Basic and acidic residues" evidence="9">
    <location>
        <begin position="373"/>
        <end position="383"/>
    </location>
</feature>
<organism evidence="13 14">
    <name type="scientific">Actinomarinicola tropica</name>
    <dbReference type="NCBI Taxonomy" id="2789776"/>
    <lineage>
        <taxon>Bacteria</taxon>
        <taxon>Bacillati</taxon>
        <taxon>Actinomycetota</taxon>
        <taxon>Acidimicrobiia</taxon>
        <taxon>Acidimicrobiales</taxon>
        <taxon>Iamiaceae</taxon>
        <taxon>Actinomarinicola</taxon>
    </lineage>
</organism>
<feature type="domain" description="PurM-like C-terminal" evidence="11">
    <location>
        <begin position="577"/>
        <end position="708"/>
    </location>
</feature>
<evidence type="ECO:0000256" key="6">
    <source>
        <dbReference type="ARBA" id="ARBA00022840"/>
    </source>
</evidence>
<evidence type="ECO:0000259" key="10">
    <source>
        <dbReference type="Pfam" id="PF00586"/>
    </source>
</evidence>
<evidence type="ECO:0000256" key="4">
    <source>
        <dbReference type="ARBA" id="ARBA00022741"/>
    </source>
</evidence>
<dbReference type="InterPro" id="IPR041609">
    <property type="entry name" value="PurL_linker"/>
</dbReference>
<keyword evidence="6 8" id="KW-0067">ATP-binding</keyword>
<accession>A0A5Q2RS82</accession>
<feature type="binding site" evidence="8">
    <location>
        <position position="538"/>
    </location>
    <ligand>
        <name>Mg(2+)</name>
        <dbReference type="ChEBI" id="CHEBI:18420"/>
        <label>1</label>
    </ligand>
</feature>
<feature type="binding site" evidence="8">
    <location>
        <position position="45"/>
    </location>
    <ligand>
        <name>ATP</name>
        <dbReference type="ChEBI" id="CHEBI:30616"/>
    </ligand>
</feature>
<dbReference type="NCBIfam" id="TIGR01736">
    <property type="entry name" value="FGAM_synth_II"/>
    <property type="match status" value="1"/>
</dbReference>
<keyword evidence="1 8" id="KW-0963">Cytoplasm</keyword>
<feature type="binding site" evidence="8">
    <location>
        <position position="236"/>
    </location>
    <ligand>
        <name>substrate</name>
    </ligand>
</feature>
<dbReference type="GO" id="GO:0005737">
    <property type="term" value="C:cytoplasm"/>
    <property type="evidence" value="ECO:0007669"/>
    <property type="project" value="UniProtKB-SubCell"/>
</dbReference>
<dbReference type="SUPFAM" id="SSF56042">
    <property type="entry name" value="PurM C-terminal domain-like"/>
    <property type="match status" value="2"/>
</dbReference>
<dbReference type="InterPro" id="IPR016188">
    <property type="entry name" value="PurM-like_N"/>
</dbReference>
<dbReference type="InterPro" id="IPR010918">
    <property type="entry name" value="PurM-like_C_dom"/>
</dbReference>
<feature type="binding site" evidence="8">
    <location>
        <begin position="308"/>
        <end position="310"/>
    </location>
    <ligand>
        <name>substrate</name>
    </ligand>
</feature>
<feature type="domain" description="PurM-like N-terminal" evidence="10">
    <location>
        <begin position="437"/>
        <end position="562"/>
    </location>
</feature>
<evidence type="ECO:0000259" key="12">
    <source>
        <dbReference type="Pfam" id="PF18072"/>
    </source>
</evidence>
<dbReference type="Pfam" id="PF18072">
    <property type="entry name" value="FGAR-AT_linker"/>
    <property type="match status" value="1"/>
</dbReference>
<dbReference type="PIRSF" id="PIRSF001587">
    <property type="entry name" value="FGAM_synthase_II"/>
    <property type="match status" value="1"/>
</dbReference>
<proteinExistence type="inferred from homology"/>
<dbReference type="HAMAP" id="MF_00420">
    <property type="entry name" value="PurL_2"/>
    <property type="match status" value="1"/>
</dbReference>
<feature type="domain" description="Phosphoribosylformylglycinamidine synthase linker" evidence="12">
    <location>
        <begin position="6"/>
        <end position="46"/>
    </location>
</feature>
<dbReference type="Gene3D" id="3.30.1330.10">
    <property type="entry name" value="PurM-like, N-terminal domain"/>
    <property type="match status" value="2"/>
</dbReference>
<feature type="binding site" evidence="8">
    <location>
        <position position="109"/>
    </location>
    <ligand>
        <name>substrate</name>
    </ligand>
</feature>
<feature type="active site" evidence="8">
    <location>
        <position position="42"/>
    </location>
</feature>
<evidence type="ECO:0000259" key="11">
    <source>
        <dbReference type="Pfam" id="PF02769"/>
    </source>
</evidence>
<comment type="catalytic activity">
    <reaction evidence="8">
        <text>N(2)-formyl-N(1)-(5-phospho-beta-D-ribosyl)glycinamide + L-glutamine + ATP + H2O = 2-formamido-N(1)-(5-O-phospho-beta-D-ribosyl)acetamidine + L-glutamate + ADP + phosphate + H(+)</text>
        <dbReference type="Rhea" id="RHEA:17129"/>
        <dbReference type="ChEBI" id="CHEBI:15377"/>
        <dbReference type="ChEBI" id="CHEBI:15378"/>
        <dbReference type="ChEBI" id="CHEBI:29985"/>
        <dbReference type="ChEBI" id="CHEBI:30616"/>
        <dbReference type="ChEBI" id="CHEBI:43474"/>
        <dbReference type="ChEBI" id="CHEBI:58359"/>
        <dbReference type="ChEBI" id="CHEBI:147286"/>
        <dbReference type="ChEBI" id="CHEBI:147287"/>
        <dbReference type="ChEBI" id="CHEBI:456216"/>
        <dbReference type="EC" id="6.3.5.3"/>
    </reaction>
</comment>